<dbReference type="EMBL" id="GBRH01225534">
    <property type="protein sequence ID" value="JAD72361.1"/>
    <property type="molecule type" value="Transcribed_RNA"/>
</dbReference>
<reference evidence="1" key="2">
    <citation type="journal article" date="2015" name="Data Brief">
        <title>Shoot transcriptome of the giant reed, Arundo donax.</title>
        <authorList>
            <person name="Barrero R.A."/>
            <person name="Guerrero F.D."/>
            <person name="Moolhuijzen P."/>
            <person name="Goolsby J.A."/>
            <person name="Tidwell J."/>
            <person name="Bellgard S.E."/>
            <person name="Bellgard M.I."/>
        </authorList>
    </citation>
    <scope>NUCLEOTIDE SEQUENCE</scope>
    <source>
        <tissue evidence="1">Shoot tissue taken approximately 20 cm above the soil surface</tissue>
    </source>
</reference>
<sequence>MLVFDTLQVSSLPYFRTDTLTLIAPYHHIARQQVSSTVHFAPFW</sequence>
<name>A0A0A9C9V2_ARUDO</name>
<accession>A0A0A9C9V2</accession>
<organism evidence="1">
    <name type="scientific">Arundo donax</name>
    <name type="common">Giant reed</name>
    <name type="synonym">Donax arundinaceus</name>
    <dbReference type="NCBI Taxonomy" id="35708"/>
    <lineage>
        <taxon>Eukaryota</taxon>
        <taxon>Viridiplantae</taxon>
        <taxon>Streptophyta</taxon>
        <taxon>Embryophyta</taxon>
        <taxon>Tracheophyta</taxon>
        <taxon>Spermatophyta</taxon>
        <taxon>Magnoliopsida</taxon>
        <taxon>Liliopsida</taxon>
        <taxon>Poales</taxon>
        <taxon>Poaceae</taxon>
        <taxon>PACMAD clade</taxon>
        <taxon>Arundinoideae</taxon>
        <taxon>Arundineae</taxon>
        <taxon>Arundo</taxon>
    </lineage>
</organism>
<dbReference type="AlphaFoldDB" id="A0A0A9C9V2"/>
<evidence type="ECO:0000313" key="1">
    <source>
        <dbReference type="EMBL" id="JAD72361.1"/>
    </source>
</evidence>
<protein>
    <submittedName>
        <fullName evidence="1">Uncharacterized protein</fullName>
    </submittedName>
</protein>
<proteinExistence type="predicted"/>
<reference evidence="1" key="1">
    <citation type="submission" date="2014-09" db="EMBL/GenBank/DDBJ databases">
        <authorList>
            <person name="Magalhaes I.L.F."/>
            <person name="Oliveira U."/>
            <person name="Santos F.R."/>
            <person name="Vidigal T.H.D.A."/>
            <person name="Brescovit A.D."/>
            <person name="Santos A.J."/>
        </authorList>
    </citation>
    <scope>NUCLEOTIDE SEQUENCE</scope>
    <source>
        <tissue evidence="1">Shoot tissue taken approximately 20 cm above the soil surface</tissue>
    </source>
</reference>